<dbReference type="STRING" id="36022.A0A061B4C6"/>
<proteinExistence type="predicted"/>
<dbReference type="InterPro" id="IPR013899">
    <property type="entry name" value="DUF1771"/>
</dbReference>
<keyword evidence="1 4" id="KW-0479">Metal-binding</keyword>
<feature type="zinc finger region" description="C3H1-type" evidence="4">
    <location>
        <begin position="259"/>
        <end position="286"/>
    </location>
</feature>
<feature type="region of interest" description="Disordered" evidence="5">
    <location>
        <begin position="290"/>
        <end position="335"/>
    </location>
</feature>
<evidence type="ECO:0000313" key="7">
    <source>
        <dbReference type="EMBL" id="CDR44346.1"/>
    </source>
</evidence>
<evidence type="ECO:0000313" key="8">
    <source>
        <dbReference type="EMBL" id="ONH66124.1"/>
    </source>
</evidence>
<organism evidence="7">
    <name type="scientific">Cyberlindnera fabianii</name>
    <name type="common">Yeast</name>
    <name type="synonym">Hansenula fabianii</name>
    <dbReference type="NCBI Taxonomy" id="36022"/>
    <lineage>
        <taxon>Eukaryota</taxon>
        <taxon>Fungi</taxon>
        <taxon>Dikarya</taxon>
        <taxon>Ascomycota</taxon>
        <taxon>Saccharomycotina</taxon>
        <taxon>Saccharomycetes</taxon>
        <taxon>Phaffomycetales</taxon>
        <taxon>Phaffomycetaceae</taxon>
        <taxon>Cyberlindnera</taxon>
    </lineage>
</organism>
<dbReference type="Pfam" id="PF08590">
    <property type="entry name" value="DUF1771"/>
    <property type="match status" value="1"/>
</dbReference>
<dbReference type="PANTHER" id="PTHR47417:SF1">
    <property type="entry name" value="SMR DOMAIN-CONTAINING PROTEIN YPL199C"/>
    <property type="match status" value="1"/>
</dbReference>
<dbReference type="SMART" id="SM00356">
    <property type="entry name" value="ZnF_C3H1"/>
    <property type="match status" value="2"/>
</dbReference>
<dbReference type="EMBL" id="LK052899">
    <property type="protein sequence ID" value="CDR44346.1"/>
    <property type="molecule type" value="Genomic_DNA"/>
</dbReference>
<evidence type="ECO:0000256" key="2">
    <source>
        <dbReference type="ARBA" id="ARBA00022771"/>
    </source>
</evidence>
<evidence type="ECO:0000259" key="6">
    <source>
        <dbReference type="PROSITE" id="PS50103"/>
    </source>
</evidence>
<dbReference type="Gene3D" id="4.10.1000.10">
    <property type="entry name" value="Zinc finger, CCCH-type"/>
    <property type="match status" value="1"/>
</dbReference>
<keyword evidence="2 4" id="KW-0863">Zinc-finger</keyword>
<reference evidence="7" key="1">
    <citation type="journal article" date="2014" name="Genome Announc.">
        <title>Genome sequence of the yeast Cyberlindnera fabianii (Hansenula fabianii).</title>
        <authorList>
            <person name="Freel K.C."/>
            <person name="Sarilar V."/>
            <person name="Neuveglise C."/>
            <person name="Devillers H."/>
            <person name="Friedrich A."/>
            <person name="Schacherer J."/>
        </authorList>
    </citation>
    <scope>NUCLEOTIDE SEQUENCE</scope>
    <source>
        <strain evidence="7">YJS4271</strain>
    </source>
</reference>
<reference evidence="8" key="3">
    <citation type="submission" date="2017-01" db="EMBL/GenBank/DDBJ databases">
        <authorList>
            <person name="Mah S.A."/>
            <person name="Swanson W.J."/>
            <person name="Moy G.W."/>
            <person name="Vacquier V.D."/>
        </authorList>
    </citation>
    <scope>NUCLEOTIDE SEQUENCE [LARGE SCALE GENOMIC DNA]</scope>
    <source>
        <strain evidence="8">65</strain>
    </source>
</reference>
<reference evidence="9" key="2">
    <citation type="journal article" date="2017" name="Genome Announc.">
        <title>Genome sequences of Cyberlindnera fabianii 65, Pichia kudriavzevii 129, and Saccharomyces cerevisiae 131 isolated from fermented masau fruits in Zimbabwe.</title>
        <authorList>
            <person name="van Rijswijck I.M.H."/>
            <person name="Derks M.F.L."/>
            <person name="Abee T."/>
            <person name="de Ridder D."/>
            <person name="Smid E.J."/>
        </authorList>
    </citation>
    <scope>NUCLEOTIDE SEQUENCE [LARGE SCALE GENOMIC DNA]</scope>
    <source>
        <strain evidence="9">65</strain>
    </source>
</reference>
<dbReference type="InterPro" id="IPR000571">
    <property type="entry name" value="Znf_CCCH"/>
</dbReference>
<protein>
    <submittedName>
        <fullName evidence="7">CYFA0S14e02058g1_1</fullName>
    </submittedName>
    <submittedName>
        <fullName evidence="8">Zinc finger CCCH domain-containing protein 6</fullName>
    </submittedName>
</protein>
<feature type="compositionally biased region" description="Low complexity" evidence="5">
    <location>
        <begin position="202"/>
        <end position="212"/>
    </location>
</feature>
<sequence>MGLSELEAKCFAALDDTSMYEELRIDRVEELVSEHYPDVPFNKRQKIALDIMWKHQDPSRAKKSNPRIVKVSEIEAKVDIPDLERRLQLERQFLELDAMNQASHHKSTNNSHNSAQQRQETNNEYDELLQSTTELKNKLYGDNDRPLASKNVNVSPIDHISSFFDGTIPRTRINQALKSSGYNVLDAVQLIISQLKQGQDSTATTPTTQAAQLNSFTPPPPSSQSQQPFFVPGKENKAICSFLLKTGKCLRSDCQFSHDIEQRVCSFWLNGRCIAGEHCQFKHSLDDLSGNPEQNSASITEQPKSIPTEDMFPALGSTTTSTQTPKSSTKKFNPGSSSAFIPSSAASASSFVPSPTITTPTTYFEPVKPVSRAIPIVRPLRKPKQVPWETDDPNEHLKNYLTHRTNAIKFENQRKKFAQISTEAWKSNDGARSKQMSEKANKFEQKCFDALKLADDELYNYSEVVNDEVWFEFHGLEFNEAVEQLQSSIKEVKEKSKKQTKIVYLVVPSISWDHAQYKKTTKPISLWLDHEGYRWQIHSCGDGQYGSIIAIDPWST</sequence>
<dbReference type="InterPro" id="IPR053020">
    <property type="entry name" value="Smr_domain_protein"/>
</dbReference>
<dbReference type="OrthoDB" id="3247158at2759"/>
<dbReference type="Proteomes" id="UP000189513">
    <property type="component" value="Unassembled WGS sequence"/>
</dbReference>
<evidence type="ECO:0000256" key="5">
    <source>
        <dbReference type="SAM" id="MobiDB-lite"/>
    </source>
</evidence>
<dbReference type="EMBL" id="MPUK01000008">
    <property type="protein sequence ID" value="ONH66124.1"/>
    <property type="molecule type" value="Genomic_DNA"/>
</dbReference>
<evidence type="ECO:0000256" key="1">
    <source>
        <dbReference type="ARBA" id="ARBA00022723"/>
    </source>
</evidence>
<dbReference type="PROSITE" id="PS50103">
    <property type="entry name" value="ZF_C3H1"/>
    <property type="match status" value="1"/>
</dbReference>
<dbReference type="OMA" id="RQDAIKH"/>
<dbReference type="SUPFAM" id="SSF90229">
    <property type="entry name" value="CCCH zinc finger"/>
    <property type="match status" value="1"/>
</dbReference>
<feature type="domain" description="C3H1-type" evidence="6">
    <location>
        <begin position="259"/>
        <end position="286"/>
    </location>
</feature>
<dbReference type="AlphaFoldDB" id="A0A061B4C6"/>
<feature type="compositionally biased region" description="Polar residues" evidence="5">
    <location>
        <begin position="291"/>
        <end position="305"/>
    </location>
</feature>
<dbReference type="GO" id="GO:0008270">
    <property type="term" value="F:zinc ion binding"/>
    <property type="evidence" value="ECO:0007669"/>
    <property type="project" value="UniProtKB-KW"/>
</dbReference>
<evidence type="ECO:0000313" key="9">
    <source>
        <dbReference type="Proteomes" id="UP000189513"/>
    </source>
</evidence>
<evidence type="ECO:0000256" key="4">
    <source>
        <dbReference type="PROSITE-ProRule" id="PRU00723"/>
    </source>
</evidence>
<accession>A0A061B4C6</accession>
<keyword evidence="9" id="KW-1185">Reference proteome</keyword>
<feature type="compositionally biased region" description="Low complexity" evidence="5">
    <location>
        <begin position="317"/>
        <end position="335"/>
    </location>
</feature>
<keyword evidence="3 4" id="KW-0862">Zinc</keyword>
<dbReference type="VEuPathDB" id="FungiDB:BON22_3937"/>
<gene>
    <name evidence="8" type="ORF">BON22_3937</name>
    <name evidence="7" type="ORF">CYFA0S_14e02058g</name>
</gene>
<dbReference type="InterPro" id="IPR036855">
    <property type="entry name" value="Znf_CCCH_sf"/>
</dbReference>
<feature type="region of interest" description="Disordered" evidence="5">
    <location>
        <begin position="201"/>
        <end position="230"/>
    </location>
</feature>
<feature type="region of interest" description="Disordered" evidence="5">
    <location>
        <begin position="102"/>
        <end position="122"/>
    </location>
</feature>
<dbReference type="PANTHER" id="PTHR47417">
    <property type="entry name" value="SMR DOMAIN-CONTAINING PROTEIN YPL199C"/>
    <property type="match status" value="1"/>
</dbReference>
<evidence type="ECO:0000256" key="3">
    <source>
        <dbReference type="ARBA" id="ARBA00022833"/>
    </source>
</evidence>
<name>A0A061B4C6_CYBFA</name>